<accession>A0A9X2HZC8</accession>
<dbReference type="EMBL" id="JAMLDY010000014">
    <property type="protein sequence ID" value="MCP3735620.1"/>
    <property type="molecule type" value="Genomic_DNA"/>
</dbReference>
<proteinExistence type="predicted"/>
<dbReference type="AlphaFoldDB" id="A0A9X2HZC8"/>
<evidence type="ECO:0000313" key="2">
    <source>
        <dbReference type="Proteomes" id="UP001139486"/>
    </source>
</evidence>
<reference evidence="1" key="1">
    <citation type="submission" date="2022-05" db="EMBL/GenBank/DDBJ databases">
        <title>Sphingomonas sp. strain RP10 Genome sequencing and assembly.</title>
        <authorList>
            <person name="Kim I."/>
        </authorList>
    </citation>
    <scope>NUCLEOTIDE SEQUENCE</scope>
    <source>
        <strain evidence="1">RP10</strain>
    </source>
</reference>
<gene>
    <name evidence="1" type="ORF">M9979_12125</name>
</gene>
<sequence>MAFDQSELAFQAGIFSNRSRRASKQRWVDGDLVRFRDGVPAQIGGWQRLTTTGDQITGAARGIITFRPSQTGRYAAIGTSAGAFLYDGDGITAITPTGFQPGLGGSVIGDGWGAGRYGAEAYGTPRTDGGNLIDASNWTFDLFGETLIGCFSSDGIIYEFTVGEDTVLRPVTGAPRASAICVSDERHVIAFGADGVPGRVAWSDRENRSVWDPLATNRAGSYDVQASSPFQCGHRCRGAILGWTQSEVFEFAPLNNALVYDREKIATKAGAAGPQAVVVVTDQTGESAYWIGRDNFFIYEGYVRVLDCDLHDYVFNDINLQQSARFHTRLNGGFDEVWFWYCSAASEEVDRAVVFNFKLGIWSKASIARLCWADRGIFDTPIAVDAAGALWAHEVGDTANGTAMPSFVLSHPITIGVGQQFADVDQFWPDMQEGSAPCSVSFICRDAPGGAAYTVGPTMFAIGDEIVPLNISTRELQLRIGGAGGRWELGLPLISMQGGSLR</sequence>
<name>A0A9X2HZC8_9SPHN</name>
<organism evidence="1 2">
    <name type="scientific">Sphingomonas liriopis</name>
    <dbReference type="NCBI Taxonomy" id="2949094"/>
    <lineage>
        <taxon>Bacteria</taxon>
        <taxon>Pseudomonadati</taxon>
        <taxon>Pseudomonadota</taxon>
        <taxon>Alphaproteobacteria</taxon>
        <taxon>Sphingomonadales</taxon>
        <taxon>Sphingomonadaceae</taxon>
        <taxon>Sphingomonas</taxon>
    </lineage>
</organism>
<dbReference type="Proteomes" id="UP001139486">
    <property type="component" value="Unassembled WGS sequence"/>
</dbReference>
<comment type="caution">
    <text evidence="1">The sequence shown here is derived from an EMBL/GenBank/DDBJ whole genome shotgun (WGS) entry which is preliminary data.</text>
</comment>
<keyword evidence="2" id="KW-1185">Reference proteome</keyword>
<protein>
    <submittedName>
        <fullName evidence="1">Uncharacterized protein</fullName>
    </submittedName>
</protein>
<evidence type="ECO:0000313" key="1">
    <source>
        <dbReference type="EMBL" id="MCP3735620.1"/>
    </source>
</evidence>